<dbReference type="SUPFAM" id="SSF51735">
    <property type="entry name" value="NAD(P)-binding Rossmann-fold domains"/>
    <property type="match status" value="1"/>
</dbReference>
<dbReference type="PANTHER" id="PTHR43249">
    <property type="entry name" value="UDP-N-ACETYL-2-AMINO-2-DEOXY-D-GLUCURONATE OXIDASE"/>
    <property type="match status" value="1"/>
</dbReference>
<dbReference type="AlphaFoldDB" id="A0A1H7R9I5"/>
<feature type="domain" description="GFO/IDH/MocA-like oxidoreductase" evidence="2">
    <location>
        <begin position="138"/>
        <end position="251"/>
    </location>
</feature>
<reference evidence="4 5" key="1">
    <citation type="submission" date="2016-10" db="EMBL/GenBank/DDBJ databases">
        <authorList>
            <person name="de Groot N.N."/>
        </authorList>
    </citation>
    <scope>NUCLEOTIDE SEQUENCE [LARGE SCALE GENOMIC DNA]</scope>
    <source>
        <strain evidence="4 5">DSM 19182</strain>
    </source>
</reference>
<dbReference type="Pfam" id="PF01408">
    <property type="entry name" value="GFO_IDH_MocA"/>
    <property type="match status" value="1"/>
</dbReference>
<evidence type="ECO:0000259" key="1">
    <source>
        <dbReference type="Pfam" id="PF01408"/>
    </source>
</evidence>
<dbReference type="OrthoDB" id="9815825at2"/>
<dbReference type="EMBL" id="BJUX01000007">
    <property type="protein sequence ID" value="GEK88845.1"/>
    <property type="molecule type" value="Genomic_DNA"/>
</dbReference>
<dbReference type="SUPFAM" id="SSF55347">
    <property type="entry name" value="Glyceraldehyde-3-phosphate dehydrogenase-like, C-terminal domain"/>
    <property type="match status" value="1"/>
</dbReference>
<dbReference type="Gene3D" id="3.40.50.720">
    <property type="entry name" value="NAD(P)-binding Rossmann-like Domain"/>
    <property type="match status" value="1"/>
</dbReference>
<proteinExistence type="predicted"/>
<feature type="domain" description="Gfo/Idh/MocA-like oxidoreductase N-terminal" evidence="1">
    <location>
        <begin position="8"/>
        <end position="120"/>
    </location>
</feature>
<accession>A0A1H7R9I5</accession>
<protein>
    <submittedName>
        <fullName evidence="3">Oxidoreductase</fullName>
    </submittedName>
    <submittedName>
        <fullName evidence="4">Predicted dehydrogenase</fullName>
    </submittedName>
</protein>
<dbReference type="PANTHER" id="PTHR43249:SF1">
    <property type="entry name" value="D-GLUCOSIDE 3-DEHYDROGENASE"/>
    <property type="match status" value="1"/>
</dbReference>
<evidence type="ECO:0000313" key="3">
    <source>
        <dbReference type="EMBL" id="GEK88845.1"/>
    </source>
</evidence>
<dbReference type="Proteomes" id="UP000198548">
    <property type="component" value="Unassembled WGS sequence"/>
</dbReference>
<keyword evidence="6" id="KW-1185">Reference proteome</keyword>
<evidence type="ECO:0000259" key="2">
    <source>
        <dbReference type="Pfam" id="PF22725"/>
    </source>
</evidence>
<evidence type="ECO:0000313" key="4">
    <source>
        <dbReference type="EMBL" id="SEL56921.1"/>
    </source>
</evidence>
<organism evidence="4 5">
    <name type="scientific">Alkalibacterium putridalgicola</name>
    <dbReference type="NCBI Taxonomy" id="426703"/>
    <lineage>
        <taxon>Bacteria</taxon>
        <taxon>Bacillati</taxon>
        <taxon>Bacillota</taxon>
        <taxon>Bacilli</taxon>
        <taxon>Lactobacillales</taxon>
        <taxon>Carnobacteriaceae</taxon>
        <taxon>Alkalibacterium</taxon>
    </lineage>
</organism>
<dbReference type="GO" id="GO:0000166">
    <property type="term" value="F:nucleotide binding"/>
    <property type="evidence" value="ECO:0007669"/>
    <property type="project" value="InterPro"/>
</dbReference>
<dbReference type="RefSeq" id="WP_091486779.1">
    <property type="nucleotide sequence ID" value="NZ_BJUX01000007.1"/>
</dbReference>
<sequence length="349" mass="39139">MTNAEKSLRVGVVGLGEVSPVHLQAIEDNDHADLVAVCDRDDSLKPAGRETAFYTDYKQMINECRLDVVHICLPHHLHYPVTKHCAEAGIHVFLEKPLSISYEEALKQKDLEDTTDSKICVCFQNRYNPTFTELVNWLSKKETSPVTGIKGLVTWFRKEEYYTLRPWRKTKAEVGYGNIMSQSIHALDLIAVLGGEVDSVKATLSKLLDYESEVEDTASAVFNFSSGAKGYLHATNANISNSSVELEVQTEHERFWIKDGTLYRTDQAGDTHILAEDDRVDGAKSYFGASHKRLIDVFYTAILDDTDEYVTVKEALPSIQLIEMMAASSRTVVEPDMITADEFLTDMKG</sequence>
<dbReference type="STRING" id="426703.SAMN04488100_10416"/>
<gene>
    <name evidence="3" type="ORF">APU01nite_08840</name>
    <name evidence="4" type="ORF">SAMN04488100_10416</name>
</gene>
<dbReference type="InterPro" id="IPR055170">
    <property type="entry name" value="GFO_IDH_MocA-like_dom"/>
</dbReference>
<dbReference type="Proteomes" id="UP000321425">
    <property type="component" value="Unassembled WGS sequence"/>
</dbReference>
<evidence type="ECO:0000313" key="6">
    <source>
        <dbReference type="Proteomes" id="UP000321425"/>
    </source>
</evidence>
<dbReference type="InterPro" id="IPR052515">
    <property type="entry name" value="Gfo/Idh/MocA_Oxidoreductase"/>
</dbReference>
<name>A0A1H7R9I5_9LACT</name>
<dbReference type="Gene3D" id="3.30.360.10">
    <property type="entry name" value="Dihydrodipicolinate Reductase, domain 2"/>
    <property type="match status" value="1"/>
</dbReference>
<dbReference type="Pfam" id="PF22725">
    <property type="entry name" value="GFO_IDH_MocA_C3"/>
    <property type="match status" value="1"/>
</dbReference>
<dbReference type="EMBL" id="FOBL01000004">
    <property type="protein sequence ID" value="SEL56921.1"/>
    <property type="molecule type" value="Genomic_DNA"/>
</dbReference>
<evidence type="ECO:0000313" key="5">
    <source>
        <dbReference type="Proteomes" id="UP000198548"/>
    </source>
</evidence>
<dbReference type="InterPro" id="IPR036291">
    <property type="entry name" value="NAD(P)-bd_dom_sf"/>
</dbReference>
<dbReference type="InterPro" id="IPR000683">
    <property type="entry name" value="Gfo/Idh/MocA-like_OxRdtase_N"/>
</dbReference>
<reference evidence="3 6" key="2">
    <citation type="submission" date="2019-07" db="EMBL/GenBank/DDBJ databases">
        <title>Whole genome shotgun sequence of Alkalibacterium putridalgicola NBRC 103243.</title>
        <authorList>
            <person name="Hosoyama A."/>
            <person name="Uohara A."/>
            <person name="Ohji S."/>
            <person name="Ichikawa N."/>
        </authorList>
    </citation>
    <scope>NUCLEOTIDE SEQUENCE [LARGE SCALE GENOMIC DNA]</scope>
    <source>
        <strain evidence="3 6">NBRC 103243</strain>
    </source>
</reference>